<evidence type="ECO:0000313" key="2">
    <source>
        <dbReference type="EMBL" id="SVD01203.1"/>
    </source>
</evidence>
<feature type="transmembrane region" description="Helical" evidence="1">
    <location>
        <begin position="148"/>
        <end position="168"/>
    </location>
</feature>
<evidence type="ECO:0000256" key="1">
    <source>
        <dbReference type="SAM" id="Phobius"/>
    </source>
</evidence>
<name>A0A382RU59_9ZZZZ</name>
<organism evidence="2">
    <name type="scientific">marine metagenome</name>
    <dbReference type="NCBI Taxonomy" id="408172"/>
    <lineage>
        <taxon>unclassified sequences</taxon>
        <taxon>metagenomes</taxon>
        <taxon>ecological metagenomes</taxon>
    </lineage>
</organism>
<dbReference type="GO" id="GO:0051604">
    <property type="term" value="P:protein maturation"/>
    <property type="evidence" value="ECO:0007669"/>
    <property type="project" value="InterPro"/>
</dbReference>
<dbReference type="GO" id="GO:0015035">
    <property type="term" value="F:protein-disulfide reductase activity"/>
    <property type="evidence" value="ECO:0007669"/>
    <property type="project" value="InterPro"/>
</dbReference>
<dbReference type="InterPro" id="IPR009613">
    <property type="entry name" value="LMF"/>
</dbReference>
<accession>A0A382RU59</accession>
<keyword evidence="1" id="KW-0472">Membrane</keyword>
<gene>
    <name evidence="2" type="ORF">METZ01_LOCUS354057</name>
</gene>
<keyword evidence="1" id="KW-0812">Transmembrane</keyword>
<feature type="non-terminal residue" evidence="2">
    <location>
        <position position="208"/>
    </location>
</feature>
<evidence type="ECO:0008006" key="3">
    <source>
        <dbReference type="Google" id="ProtNLM"/>
    </source>
</evidence>
<dbReference type="EMBL" id="UINC01124212">
    <property type="protein sequence ID" value="SVD01203.1"/>
    <property type="molecule type" value="Genomic_DNA"/>
</dbReference>
<protein>
    <recommendedName>
        <fullName evidence="3">DUF393 domain-containing protein</fullName>
    </recommendedName>
</protein>
<reference evidence="2" key="1">
    <citation type="submission" date="2018-05" db="EMBL/GenBank/DDBJ databases">
        <authorList>
            <person name="Lanie J.A."/>
            <person name="Ng W.-L."/>
            <person name="Kazmierczak K.M."/>
            <person name="Andrzejewski T.M."/>
            <person name="Davidsen T.M."/>
            <person name="Wayne K.J."/>
            <person name="Tettelin H."/>
            <person name="Glass J.I."/>
            <person name="Rusch D."/>
            <person name="Podicherti R."/>
            <person name="Tsui H.-C.T."/>
            <person name="Winkler M.E."/>
        </authorList>
    </citation>
    <scope>NUCLEOTIDE SEQUENCE</scope>
</reference>
<dbReference type="InterPro" id="IPR007263">
    <property type="entry name" value="DCC1-like"/>
</dbReference>
<dbReference type="PANTHER" id="PTHR14463">
    <property type="entry name" value="LIPASE MATURATION FACTOR"/>
    <property type="match status" value="1"/>
</dbReference>
<keyword evidence="1" id="KW-1133">Transmembrane helix</keyword>
<sequence>MIKTKPDKLQKGFRPSISTMVYDGDCGFCTYWINRWKNRTREKIHYISYQECGDQFSPLSENEFQTSVFLILPNGIFLSGAEAVFRSLTSNRFLSWLNWIYNRIKLFKILSESVYSFIAGNRNFFSKVTKLLWGNNTEVPSYHISRWLFLKFIAVIYCIGFTSFWVQWKGLVGPEGILPITEYFNQIKNQVGNLGFLHAPSLQWFFQD</sequence>
<proteinExistence type="predicted"/>
<dbReference type="AlphaFoldDB" id="A0A382RU59"/>
<dbReference type="GO" id="GO:0005789">
    <property type="term" value="C:endoplasmic reticulum membrane"/>
    <property type="evidence" value="ECO:0007669"/>
    <property type="project" value="TreeGrafter"/>
</dbReference>
<dbReference type="Pfam" id="PF04134">
    <property type="entry name" value="DCC1-like"/>
    <property type="match status" value="1"/>
</dbReference>